<dbReference type="InterPro" id="IPR013783">
    <property type="entry name" value="Ig-like_fold"/>
</dbReference>
<feature type="transmembrane region" description="Helical" evidence="1">
    <location>
        <begin position="87"/>
        <end position="108"/>
    </location>
</feature>
<keyword evidence="3" id="KW-1185">Reference proteome</keyword>
<proteinExistence type="predicted"/>
<dbReference type="InterPro" id="IPR036179">
    <property type="entry name" value="Ig-like_dom_sf"/>
</dbReference>
<comment type="caution">
    <text evidence="2">The sequence shown here is derived from an EMBL/GenBank/DDBJ whole genome shotgun (WGS) entry which is preliminary data.</text>
</comment>
<evidence type="ECO:0008006" key="4">
    <source>
        <dbReference type="Google" id="ProtNLM"/>
    </source>
</evidence>
<gene>
    <name evidence="2" type="ORF">Q5P01_007119</name>
</gene>
<sequence length="137" mass="15313">MFFCREPCLTVDDVLIKTNDVKAQNGRYSVEYMNGSVVGLYVTITQVTKSDSGGYRCGYGDPLSSASYFSFIILVVSASTVPNDCWYVVLSVSLVSVLFSAVCLVLLYKWNKRSNMGRTTRGRKDDTNIRISVIYEN</sequence>
<reference evidence="2" key="1">
    <citation type="submission" date="2023-07" db="EMBL/GenBank/DDBJ databases">
        <title>Chromosome-level Genome Assembly of Striped Snakehead (Channa striata).</title>
        <authorList>
            <person name="Liu H."/>
        </authorList>
    </citation>
    <scope>NUCLEOTIDE SEQUENCE</scope>
    <source>
        <strain evidence="2">Gz</strain>
        <tissue evidence="2">Muscle</tissue>
    </source>
</reference>
<dbReference type="AlphaFoldDB" id="A0AA88T196"/>
<dbReference type="EMBL" id="JAUPFM010000005">
    <property type="protein sequence ID" value="KAK2850843.1"/>
    <property type="molecule type" value="Genomic_DNA"/>
</dbReference>
<organism evidence="2 3">
    <name type="scientific">Channa striata</name>
    <name type="common">Snakehead murrel</name>
    <name type="synonym">Ophicephalus striatus</name>
    <dbReference type="NCBI Taxonomy" id="64152"/>
    <lineage>
        <taxon>Eukaryota</taxon>
        <taxon>Metazoa</taxon>
        <taxon>Chordata</taxon>
        <taxon>Craniata</taxon>
        <taxon>Vertebrata</taxon>
        <taxon>Euteleostomi</taxon>
        <taxon>Actinopterygii</taxon>
        <taxon>Neopterygii</taxon>
        <taxon>Teleostei</taxon>
        <taxon>Neoteleostei</taxon>
        <taxon>Acanthomorphata</taxon>
        <taxon>Anabantaria</taxon>
        <taxon>Anabantiformes</taxon>
        <taxon>Channoidei</taxon>
        <taxon>Channidae</taxon>
        <taxon>Channa</taxon>
    </lineage>
</organism>
<feature type="transmembrane region" description="Helical" evidence="1">
    <location>
        <begin position="63"/>
        <end position="81"/>
    </location>
</feature>
<dbReference type="Gene3D" id="2.60.40.10">
    <property type="entry name" value="Immunoglobulins"/>
    <property type="match status" value="1"/>
</dbReference>
<name>A0AA88T196_CHASR</name>
<dbReference type="Proteomes" id="UP001187415">
    <property type="component" value="Unassembled WGS sequence"/>
</dbReference>
<evidence type="ECO:0000256" key="1">
    <source>
        <dbReference type="SAM" id="Phobius"/>
    </source>
</evidence>
<evidence type="ECO:0000313" key="3">
    <source>
        <dbReference type="Proteomes" id="UP001187415"/>
    </source>
</evidence>
<dbReference type="SUPFAM" id="SSF48726">
    <property type="entry name" value="Immunoglobulin"/>
    <property type="match status" value="1"/>
</dbReference>
<keyword evidence="1" id="KW-0812">Transmembrane</keyword>
<evidence type="ECO:0000313" key="2">
    <source>
        <dbReference type="EMBL" id="KAK2850843.1"/>
    </source>
</evidence>
<keyword evidence="1" id="KW-1133">Transmembrane helix</keyword>
<keyword evidence="1" id="KW-0472">Membrane</keyword>
<protein>
    <recommendedName>
        <fullName evidence="4">Immunoglobulin V-set domain-containing protein</fullName>
    </recommendedName>
</protein>
<accession>A0AA88T196</accession>